<keyword evidence="5" id="KW-0521">NADP</keyword>
<dbReference type="AlphaFoldDB" id="A0A0K9Q3D0"/>
<feature type="domain" description="FAD/NAD(P)-binding" evidence="9">
    <location>
        <begin position="108"/>
        <end position="464"/>
    </location>
</feature>
<dbReference type="GO" id="GO:0003955">
    <property type="term" value="F:NAD(P)H dehydrogenase (quinone) activity"/>
    <property type="evidence" value="ECO:0000318"/>
    <property type="project" value="GO_Central"/>
</dbReference>
<evidence type="ECO:0000256" key="2">
    <source>
        <dbReference type="ARBA" id="ARBA00005272"/>
    </source>
</evidence>
<sequence>MLSAVCSNCSLRVTEATSPLMRIKTSVPWKNNDSAYFYKPTSRGIEQWKRLPLWSSKRRHSNPLFSRESFGYISGNNNSGRNGENKIVCFASRETGSIYTWPDNQKPRVCILGGGFGGLYTALRLESLEWPDDKKPQVLLVDQSENFVFKPMLYELLSGEVDAWEIAPSFKDLLENTNVKFVKDKVKILKPSDYLLEKGPEILKSGGTVHLESGIIVEYDWLVLALGAEAKLDLVPGAAEYALPFSTLDDALKVDKMLTLLERRQFENNSSPIHIAIVGCGYSGVELAATISERLQNKGIVKAVNASTTICPTAPPGNRETALRVLSSRNTQLFLGYFVRCIREFSSIDISEENSPPGEDVNKQAKGLKKFILELQPAEKGLESQNLEADLVLWTVGSKPLIPQSEPFEYMQVIPINGRGQVETDETLRVKGHRRIFAIGDSAAFRDSAGKILPSTAQVAFQQADFTGWNLWAAINNRPLLPFRFQNLGEMMTLGRNDAAISPSFIEGFTLDGPLGHAARKMAYLLRLPSDEHKVKVGMSWLAKSAVESVASFQNTFIETFISSKR</sequence>
<keyword evidence="4" id="KW-0274">FAD</keyword>
<name>A0A0K9Q3D0_ZOSMR</name>
<dbReference type="GO" id="GO:0019646">
    <property type="term" value="P:aerobic electron transport chain"/>
    <property type="evidence" value="ECO:0000318"/>
    <property type="project" value="GO_Central"/>
</dbReference>
<evidence type="ECO:0000256" key="1">
    <source>
        <dbReference type="ARBA" id="ARBA00001974"/>
    </source>
</evidence>
<evidence type="ECO:0000256" key="6">
    <source>
        <dbReference type="ARBA" id="ARBA00023002"/>
    </source>
</evidence>
<evidence type="ECO:0000259" key="9">
    <source>
        <dbReference type="Pfam" id="PF07992"/>
    </source>
</evidence>
<dbReference type="EC" id="1.6.5.12" evidence="8"/>
<comment type="similarity">
    <text evidence="2">Belongs to the NADH dehydrogenase family.</text>
</comment>
<keyword evidence="3" id="KW-0285">Flavoprotein</keyword>
<dbReference type="PRINTS" id="PR00411">
    <property type="entry name" value="PNDRDTASEI"/>
</dbReference>
<evidence type="ECO:0000256" key="4">
    <source>
        <dbReference type="ARBA" id="ARBA00022827"/>
    </source>
</evidence>
<evidence type="ECO:0000256" key="3">
    <source>
        <dbReference type="ARBA" id="ARBA00022630"/>
    </source>
</evidence>
<dbReference type="EMBL" id="LFYR01000113">
    <property type="protein sequence ID" value="KMZ75788.1"/>
    <property type="molecule type" value="Genomic_DNA"/>
</dbReference>
<evidence type="ECO:0000256" key="7">
    <source>
        <dbReference type="ARBA" id="ARBA00052971"/>
    </source>
</evidence>
<dbReference type="PANTHER" id="PTHR42913">
    <property type="entry name" value="APOPTOSIS-INDUCING FACTOR 1"/>
    <property type="match status" value="1"/>
</dbReference>
<organism evidence="10 11">
    <name type="scientific">Zostera marina</name>
    <name type="common">Eelgrass</name>
    <dbReference type="NCBI Taxonomy" id="29655"/>
    <lineage>
        <taxon>Eukaryota</taxon>
        <taxon>Viridiplantae</taxon>
        <taxon>Streptophyta</taxon>
        <taxon>Embryophyta</taxon>
        <taxon>Tracheophyta</taxon>
        <taxon>Spermatophyta</taxon>
        <taxon>Magnoliopsida</taxon>
        <taxon>Liliopsida</taxon>
        <taxon>Zosteraceae</taxon>
        <taxon>Zostera</taxon>
    </lineage>
</organism>
<dbReference type="InterPro" id="IPR036188">
    <property type="entry name" value="FAD/NAD-bd_sf"/>
</dbReference>
<evidence type="ECO:0000256" key="8">
    <source>
        <dbReference type="ARBA" id="ARBA00066844"/>
    </source>
</evidence>
<dbReference type="OMA" id="VDPRSYM"/>
<dbReference type="Pfam" id="PF07992">
    <property type="entry name" value="Pyr_redox_2"/>
    <property type="match status" value="1"/>
</dbReference>
<comment type="cofactor">
    <cofactor evidence="1">
        <name>FAD</name>
        <dbReference type="ChEBI" id="CHEBI:57692"/>
    </cofactor>
</comment>
<comment type="catalytic activity">
    <reaction evidence="7">
        <text>demethylphylloquinone + NADPH + H(+) = demethylphylloquinol + NADP(+)</text>
        <dbReference type="Rhea" id="RHEA:47744"/>
        <dbReference type="ChEBI" id="CHEBI:15378"/>
        <dbReference type="ChEBI" id="CHEBI:31087"/>
        <dbReference type="ChEBI" id="CHEBI:57783"/>
        <dbReference type="ChEBI" id="CHEBI:58349"/>
        <dbReference type="ChEBI" id="CHEBI:87844"/>
        <dbReference type="EC" id="1.6.5.12"/>
    </reaction>
</comment>
<dbReference type="InterPro" id="IPR023753">
    <property type="entry name" value="FAD/NAD-binding_dom"/>
</dbReference>
<keyword evidence="11" id="KW-1185">Reference proteome</keyword>
<protein>
    <recommendedName>
        <fullName evidence="8">demethylphylloquinone reductase</fullName>
        <ecNumber evidence="8">1.6.5.12</ecNumber>
    </recommendedName>
</protein>
<evidence type="ECO:0000313" key="11">
    <source>
        <dbReference type="Proteomes" id="UP000036987"/>
    </source>
</evidence>
<dbReference type="OrthoDB" id="5376590at2759"/>
<dbReference type="PRINTS" id="PR00368">
    <property type="entry name" value="FADPNR"/>
</dbReference>
<keyword evidence="6" id="KW-0560">Oxidoreductase</keyword>
<dbReference type="FunFam" id="3.50.50.100:FF:000010">
    <property type="entry name" value="Alternative NAD(P)H-ubiquinone oxidoreductase C1, chloroplastic/mitochondrial"/>
    <property type="match status" value="1"/>
</dbReference>
<proteinExistence type="inferred from homology"/>
<evidence type="ECO:0000313" key="10">
    <source>
        <dbReference type="EMBL" id="KMZ75788.1"/>
    </source>
</evidence>
<dbReference type="SUPFAM" id="SSF51905">
    <property type="entry name" value="FAD/NAD(P)-binding domain"/>
    <property type="match status" value="2"/>
</dbReference>
<comment type="caution">
    <text evidence="10">The sequence shown here is derived from an EMBL/GenBank/DDBJ whole genome shotgun (WGS) entry which is preliminary data.</text>
</comment>
<gene>
    <name evidence="10" type="ORF">ZOSMA_10G00560</name>
</gene>
<dbReference type="InterPro" id="IPR051169">
    <property type="entry name" value="NADH-Q_oxidoreductase"/>
</dbReference>
<dbReference type="Proteomes" id="UP000036987">
    <property type="component" value="Unassembled WGS sequence"/>
</dbReference>
<dbReference type="Gene3D" id="3.50.50.100">
    <property type="match status" value="1"/>
</dbReference>
<dbReference type="GO" id="GO:0042372">
    <property type="term" value="P:phylloquinone biosynthetic process"/>
    <property type="evidence" value="ECO:0000318"/>
    <property type="project" value="GO_Central"/>
</dbReference>
<evidence type="ECO:0000256" key="5">
    <source>
        <dbReference type="ARBA" id="ARBA00022857"/>
    </source>
</evidence>
<dbReference type="PANTHER" id="PTHR42913:SF4">
    <property type="entry name" value="ALTERNATIVE NAD(P)H-UBIQUINONE OXIDOREDUCTASE C1, CHLOROPLASTIC_MITOCHONDRIAL"/>
    <property type="match status" value="1"/>
</dbReference>
<accession>A0A0K9Q3D0</accession>
<reference evidence="11" key="1">
    <citation type="journal article" date="2016" name="Nature">
        <title>The genome of the seagrass Zostera marina reveals angiosperm adaptation to the sea.</title>
        <authorList>
            <person name="Olsen J.L."/>
            <person name="Rouze P."/>
            <person name="Verhelst B."/>
            <person name="Lin Y.-C."/>
            <person name="Bayer T."/>
            <person name="Collen J."/>
            <person name="Dattolo E."/>
            <person name="De Paoli E."/>
            <person name="Dittami S."/>
            <person name="Maumus F."/>
            <person name="Michel G."/>
            <person name="Kersting A."/>
            <person name="Lauritano C."/>
            <person name="Lohaus R."/>
            <person name="Toepel M."/>
            <person name="Tonon T."/>
            <person name="Vanneste K."/>
            <person name="Amirebrahimi M."/>
            <person name="Brakel J."/>
            <person name="Bostroem C."/>
            <person name="Chovatia M."/>
            <person name="Grimwood J."/>
            <person name="Jenkins J.W."/>
            <person name="Jueterbock A."/>
            <person name="Mraz A."/>
            <person name="Stam W.T."/>
            <person name="Tice H."/>
            <person name="Bornberg-Bauer E."/>
            <person name="Green P.J."/>
            <person name="Pearson G.A."/>
            <person name="Procaccini G."/>
            <person name="Duarte C.M."/>
            <person name="Schmutz J."/>
            <person name="Reusch T.B.H."/>
            <person name="Van de Peer Y."/>
        </authorList>
    </citation>
    <scope>NUCLEOTIDE SEQUENCE [LARGE SCALE GENOMIC DNA]</scope>
    <source>
        <strain evidence="11">cv. Finnish</strain>
    </source>
</reference>
<dbReference type="STRING" id="29655.A0A0K9Q3D0"/>